<dbReference type="Proteomes" id="UP000723463">
    <property type="component" value="Unassembled WGS sequence"/>
</dbReference>
<proteinExistence type="predicted"/>
<dbReference type="AlphaFoldDB" id="A0A9P6F3N6"/>
<reference evidence="1" key="1">
    <citation type="journal article" date="2020" name="Fungal Divers.">
        <title>Resolving the Mortierellaceae phylogeny through synthesis of multi-gene phylogenetics and phylogenomics.</title>
        <authorList>
            <person name="Vandepol N."/>
            <person name="Liber J."/>
            <person name="Desiro A."/>
            <person name="Na H."/>
            <person name="Kennedy M."/>
            <person name="Barry K."/>
            <person name="Grigoriev I.V."/>
            <person name="Miller A.N."/>
            <person name="O'Donnell K."/>
            <person name="Stajich J.E."/>
            <person name="Bonito G."/>
        </authorList>
    </citation>
    <scope>NUCLEOTIDE SEQUENCE</scope>
    <source>
        <strain evidence="1">NRRL 2591</strain>
    </source>
</reference>
<evidence type="ECO:0000313" key="1">
    <source>
        <dbReference type="EMBL" id="KAF9542186.1"/>
    </source>
</evidence>
<comment type="caution">
    <text evidence="1">The sequence shown here is derived from an EMBL/GenBank/DDBJ whole genome shotgun (WGS) entry which is preliminary data.</text>
</comment>
<keyword evidence="2" id="KW-1185">Reference proteome</keyword>
<accession>A0A9P6F3N6</accession>
<evidence type="ECO:0000313" key="2">
    <source>
        <dbReference type="Proteomes" id="UP000723463"/>
    </source>
</evidence>
<protein>
    <submittedName>
        <fullName evidence="1">Uncharacterized protein</fullName>
    </submittedName>
</protein>
<organism evidence="1 2">
    <name type="scientific">Mortierella hygrophila</name>
    <dbReference type="NCBI Taxonomy" id="979708"/>
    <lineage>
        <taxon>Eukaryota</taxon>
        <taxon>Fungi</taxon>
        <taxon>Fungi incertae sedis</taxon>
        <taxon>Mucoromycota</taxon>
        <taxon>Mortierellomycotina</taxon>
        <taxon>Mortierellomycetes</taxon>
        <taxon>Mortierellales</taxon>
        <taxon>Mortierellaceae</taxon>
        <taxon>Mortierella</taxon>
    </lineage>
</organism>
<gene>
    <name evidence="1" type="ORF">EC957_002268</name>
</gene>
<name>A0A9P6F3N6_9FUNG</name>
<sequence>MTLQPRTLEDDVDIVKGAKADNTKVQCVAGGYTWSLTSVFEDDGLLVFVNKMTKICTPIDIEGQGWTVEMETGVTPTCHRIDQMGIHSDRAAVHVMFVSYRWDLVENQGRLTKDNNVINCGISKASKIGFEKIYEYAAHGKYPVNMIMDMRFIVHWAKLWEHIPGIGPYLREQAGPQLDQFESILKKYDPQGMFLNETFVGILRHK</sequence>
<dbReference type="EMBL" id="JAAAXW010000145">
    <property type="protein sequence ID" value="KAF9542186.1"/>
    <property type="molecule type" value="Genomic_DNA"/>
</dbReference>